<dbReference type="GO" id="GO:0005829">
    <property type="term" value="C:cytosol"/>
    <property type="evidence" value="ECO:0007669"/>
    <property type="project" value="TreeGrafter"/>
</dbReference>
<evidence type="ECO:0000259" key="21">
    <source>
        <dbReference type="PROSITE" id="PS51181"/>
    </source>
</evidence>
<evidence type="ECO:0000313" key="24">
    <source>
        <dbReference type="Proteomes" id="UP000078387"/>
    </source>
</evidence>
<sequence length="781" mass="90510">MKELNNLENLNIHKKMTSVIREAVSKAKRRYQQYGFDLDLSYITPRIIAMGFPSEKFEAAYRNPLVDVLQFFETFHKGHYKVYNFCREKPYDGEHKIKGEYEYFPFDDHNAPEYQIIPQLCKDVDDYLKADERNVIALHCKAGKGRTGLMSACFLVYMLDSLNAHEAIDFYGTTRTFNKKGVTIPSQLKYINYWSAALKYRFNIGERTVKMVKIEMTPTPRIADEIFVKVSTFNEFVCEKSLTNNRKLTFKPAKDSKNKMKEEDALKLYDEIYGELKEEKGTVSTREAICAWDWKMRCIEGEDRFGTDGSSFPIDPVTIHGDIKLEFTTSKGGIFNIWFNTWFIHDNRLEFSKMELDKGFKDDKQLAPNFKVVLYFEDVTTAPAGEQEMPVCQVGIRTDIPEDVTDPSQVPPMPVSVACDPNVNAAECLLKETEAVENPKRVKAPTWYPIYHTSLNFKNFERIVSHKIQFPVQREFFNINPELDVVKETSRDPLEVSRSVLYSIIQLYLRSGFYGRVLDYHIELIMLDNLDGVKLFEQQASELAVINLDNLKTGEHEPFWINVYHIMLLHGLLYWRHRPNIEFKDMLSNFKKFAYKIGGICYTLHEVLMGCLRQPWPKDSSIDKVVVFDDSNPKSKYAMKEADKSLGCLLSFGTTTSPGIWLYSVEDFAQQKEIAINTYLNRQAAALAAKKEFYLMGNMKMFAKDYGGESNMKRELLARHGVGEHEIKKWSLKYQPEDRENRIILDHLIAQNIVVTHNPVNFLGQCHLFKYEKPSVKDPKA</sequence>
<evidence type="ECO:0000256" key="3">
    <source>
        <dbReference type="ARBA" id="ARBA00013015"/>
    </source>
</evidence>
<proteinExistence type="inferred from homology"/>
<dbReference type="PROSITE" id="PS50056">
    <property type="entry name" value="TYR_PHOSPHATASE_2"/>
    <property type="match status" value="1"/>
</dbReference>
<dbReference type="Pfam" id="PF10409">
    <property type="entry name" value="PTEN_C2"/>
    <property type="match status" value="1"/>
</dbReference>
<evidence type="ECO:0000256" key="13">
    <source>
        <dbReference type="ARBA" id="ARBA00043734"/>
    </source>
</evidence>
<evidence type="ECO:0000256" key="4">
    <source>
        <dbReference type="ARBA" id="ARBA00013064"/>
    </source>
</evidence>
<keyword evidence="7" id="KW-0378">Hydrolase</keyword>
<comment type="catalytic activity">
    <reaction evidence="17">
        <text>O-phospho-L-seryl-[protein] + H2O = L-seryl-[protein] + phosphate</text>
        <dbReference type="Rhea" id="RHEA:20629"/>
        <dbReference type="Rhea" id="RHEA-COMP:9863"/>
        <dbReference type="Rhea" id="RHEA-COMP:11604"/>
        <dbReference type="ChEBI" id="CHEBI:15377"/>
        <dbReference type="ChEBI" id="CHEBI:29999"/>
        <dbReference type="ChEBI" id="CHEBI:43474"/>
        <dbReference type="ChEBI" id="CHEBI:83421"/>
        <dbReference type="EC" id="3.1.3.16"/>
    </reaction>
    <physiologicalReaction direction="left-to-right" evidence="17">
        <dbReference type="Rhea" id="RHEA:20630"/>
    </physiologicalReaction>
</comment>
<dbReference type="VEuPathDB" id="AmoebaDB:EHI7A_083590"/>
<dbReference type="EC" id="3.1.3.67" evidence="3"/>
<dbReference type="InterPro" id="IPR035892">
    <property type="entry name" value="C2_domain_sf"/>
</dbReference>
<evidence type="ECO:0000256" key="10">
    <source>
        <dbReference type="ARBA" id="ARBA00034256"/>
    </source>
</evidence>
<evidence type="ECO:0000256" key="18">
    <source>
        <dbReference type="ARBA" id="ARBA00048832"/>
    </source>
</evidence>
<protein>
    <recommendedName>
        <fullName evidence="12">Phosphatidylinositol 3,4,5-trisphosphate 3-phosphatase and dual-specificity protein phosphatase PTEN</fullName>
        <ecNumber evidence="5">3.1.3.16</ecNumber>
        <ecNumber evidence="4">3.1.3.48</ecNumber>
        <ecNumber evidence="3">3.1.3.67</ecNumber>
    </recommendedName>
    <alternativeName>
        <fullName evidence="16">Inositol polyphosphate 3-phosphatase</fullName>
    </alternativeName>
</protein>
<evidence type="ECO:0000256" key="14">
    <source>
        <dbReference type="ARBA" id="ARBA00043760"/>
    </source>
</evidence>
<dbReference type="InterPro" id="IPR029023">
    <property type="entry name" value="Tensin_phosphatase"/>
</dbReference>
<dbReference type="InterPro" id="IPR016130">
    <property type="entry name" value="Tyr_Pase_AS"/>
</dbReference>
<dbReference type="GO" id="GO:0048870">
    <property type="term" value="P:cell motility"/>
    <property type="evidence" value="ECO:0007669"/>
    <property type="project" value="TreeGrafter"/>
</dbReference>
<evidence type="ECO:0000313" key="23">
    <source>
        <dbReference type="EMBL" id="GAT92605.1"/>
    </source>
</evidence>
<dbReference type="PROSITE" id="PS51182">
    <property type="entry name" value="C2_TENSIN"/>
    <property type="match status" value="1"/>
</dbReference>
<dbReference type="GO" id="GO:0004722">
    <property type="term" value="F:protein serine/threonine phosphatase activity"/>
    <property type="evidence" value="ECO:0007669"/>
    <property type="project" value="UniProtKB-EC"/>
</dbReference>
<dbReference type="SUPFAM" id="SSF49562">
    <property type="entry name" value="C2 domain (Calcium/lipid-binding domain, CaLB)"/>
    <property type="match status" value="1"/>
</dbReference>
<dbReference type="GO" id="GO:0005886">
    <property type="term" value="C:plasma membrane"/>
    <property type="evidence" value="ECO:0007669"/>
    <property type="project" value="TreeGrafter"/>
</dbReference>
<dbReference type="InterPro" id="IPR045101">
    <property type="entry name" value="PTP_PTEN"/>
</dbReference>
<dbReference type="PANTHER" id="PTHR12305:SF81">
    <property type="entry name" value="PHOSPHATIDYLINOSITOL 3,4,5-TRISPHOSPHATE 3-PHOSPHATASE AND DUAL-SPECIFICITY PROTEIN PHOSPHATASE PTEN"/>
    <property type="match status" value="1"/>
</dbReference>
<dbReference type="GO" id="GO:0004725">
    <property type="term" value="F:protein tyrosine phosphatase activity"/>
    <property type="evidence" value="ECO:0007669"/>
    <property type="project" value="UniProtKB-EC"/>
</dbReference>
<evidence type="ECO:0000256" key="8">
    <source>
        <dbReference type="ARBA" id="ARBA00022912"/>
    </source>
</evidence>
<keyword evidence="6" id="KW-0963">Cytoplasm</keyword>
<evidence type="ECO:0000256" key="19">
    <source>
        <dbReference type="ARBA" id="ARBA00051341"/>
    </source>
</evidence>
<comment type="caution">
    <text evidence="23">The sequence shown here is derived from an EMBL/GenBank/DDBJ whole genome shotgun (WGS) entry which is preliminary data.</text>
</comment>
<organism evidence="23 24">
    <name type="scientific">Entamoeba histolytica</name>
    <dbReference type="NCBI Taxonomy" id="5759"/>
    <lineage>
        <taxon>Eukaryota</taxon>
        <taxon>Amoebozoa</taxon>
        <taxon>Evosea</taxon>
        <taxon>Archamoebae</taxon>
        <taxon>Mastigamoebida</taxon>
        <taxon>Entamoebidae</taxon>
        <taxon>Entamoeba</taxon>
    </lineage>
</organism>
<evidence type="ECO:0000256" key="12">
    <source>
        <dbReference type="ARBA" id="ARBA00034338"/>
    </source>
</evidence>
<evidence type="ECO:0000256" key="2">
    <source>
        <dbReference type="ARBA" id="ARBA00007881"/>
    </source>
</evidence>
<dbReference type="VEuPathDB" id="AmoebaDB:EHI5A_028220"/>
<dbReference type="InterPro" id="IPR000387">
    <property type="entry name" value="Tyr_Pase_dom"/>
</dbReference>
<dbReference type="AlphaFoldDB" id="A0A5K1UTV2"/>
<dbReference type="Pfam" id="PF04784">
    <property type="entry name" value="DUF547"/>
    <property type="match status" value="1"/>
</dbReference>
<evidence type="ECO:0000256" key="9">
    <source>
        <dbReference type="ARBA" id="ARBA00023098"/>
    </source>
</evidence>
<dbReference type="Gene3D" id="2.60.40.1110">
    <property type="match status" value="1"/>
</dbReference>
<evidence type="ECO:0000256" key="5">
    <source>
        <dbReference type="ARBA" id="ARBA00013081"/>
    </source>
</evidence>
<dbReference type="CDD" id="cd14509">
    <property type="entry name" value="PTP_PTEN"/>
    <property type="match status" value="1"/>
</dbReference>
<evidence type="ECO:0000256" key="16">
    <source>
        <dbReference type="ARBA" id="ARBA00044309"/>
    </source>
</evidence>
<dbReference type="PANTHER" id="PTHR12305">
    <property type="entry name" value="PHOSPHATASE WITH HOMOLOGY TO TENSIN"/>
    <property type="match status" value="1"/>
</dbReference>
<feature type="domain" description="C2 tensin-type" evidence="22">
    <location>
        <begin position="206"/>
        <end position="379"/>
    </location>
</feature>
<dbReference type="PROSITE" id="PS00383">
    <property type="entry name" value="TYR_PHOSPHATASE_1"/>
    <property type="match status" value="1"/>
</dbReference>
<dbReference type="GO" id="GO:0050793">
    <property type="term" value="P:regulation of developmental process"/>
    <property type="evidence" value="ECO:0007669"/>
    <property type="project" value="UniProtKB-ARBA"/>
</dbReference>
<dbReference type="InterPro" id="IPR014020">
    <property type="entry name" value="Tensin_C2-dom"/>
</dbReference>
<dbReference type="Proteomes" id="UP000078387">
    <property type="component" value="Unassembled WGS sequence"/>
</dbReference>
<dbReference type="GO" id="GO:0005634">
    <property type="term" value="C:nucleus"/>
    <property type="evidence" value="ECO:0007669"/>
    <property type="project" value="TreeGrafter"/>
</dbReference>
<evidence type="ECO:0000256" key="11">
    <source>
        <dbReference type="ARBA" id="ARBA00034268"/>
    </source>
</evidence>
<dbReference type="EMBL" id="BDEQ01000001">
    <property type="protein sequence ID" value="GAT92605.1"/>
    <property type="molecule type" value="Genomic_DNA"/>
</dbReference>
<evidence type="ECO:0000256" key="6">
    <source>
        <dbReference type="ARBA" id="ARBA00022490"/>
    </source>
</evidence>
<comment type="similarity">
    <text evidence="2">Belongs to the PTEN phosphatase protein family.</text>
</comment>
<dbReference type="Gene3D" id="3.90.190.10">
    <property type="entry name" value="Protein tyrosine phosphatase superfamily"/>
    <property type="match status" value="1"/>
</dbReference>
<dbReference type="GO" id="GO:0051896">
    <property type="term" value="P:regulation of phosphatidylinositol 3-kinase/protein kinase B signal transduction"/>
    <property type="evidence" value="ECO:0007669"/>
    <property type="project" value="TreeGrafter"/>
</dbReference>
<dbReference type="EC" id="3.1.3.48" evidence="4"/>
<dbReference type="Pfam" id="PF22785">
    <property type="entry name" value="Tc-R-P"/>
    <property type="match status" value="1"/>
</dbReference>
<keyword evidence="9" id="KW-0443">Lipid metabolism</keyword>
<dbReference type="GO" id="GO:0042995">
    <property type="term" value="C:cell projection"/>
    <property type="evidence" value="ECO:0007669"/>
    <property type="project" value="TreeGrafter"/>
</dbReference>
<feature type="domain" description="Phosphatase tensin-type" evidence="21">
    <location>
        <begin position="29"/>
        <end position="201"/>
    </location>
</feature>
<comment type="catalytic activity">
    <reaction evidence="13">
        <text>1D-myo-inositol 1,3,4,5-tetrakisphosphate + H2O = 1D-myo-inositol 1,4,5-trisphosphate + phosphate</text>
        <dbReference type="Rhea" id="RHEA:77155"/>
        <dbReference type="ChEBI" id="CHEBI:15377"/>
        <dbReference type="ChEBI" id="CHEBI:43474"/>
        <dbReference type="ChEBI" id="CHEBI:57895"/>
        <dbReference type="ChEBI" id="CHEBI:203600"/>
    </reaction>
    <physiologicalReaction direction="left-to-right" evidence="13">
        <dbReference type="Rhea" id="RHEA:77156"/>
    </physiologicalReaction>
</comment>
<accession>A0A5K1UTV2</accession>
<comment type="catalytic activity">
    <reaction evidence="10">
        <text>1,2-dihexadecanoyl-sn-glycero-3-phospho-(1D-myo-inositol-3,4,5-trisphosphate) + H2O = 1,2-dihexadecanoyl-sn-glycero-3-phospho-(1D-myo-inositol-4,5-bisphosphate) + phosphate</text>
        <dbReference type="Rhea" id="RHEA:43560"/>
        <dbReference type="ChEBI" id="CHEBI:15377"/>
        <dbReference type="ChEBI" id="CHEBI:43474"/>
        <dbReference type="ChEBI" id="CHEBI:83420"/>
        <dbReference type="ChEBI" id="CHEBI:83423"/>
    </reaction>
    <physiologicalReaction direction="left-to-right" evidence="10">
        <dbReference type="Rhea" id="RHEA:43561"/>
    </physiologicalReaction>
</comment>
<reference evidence="23 24" key="1">
    <citation type="submission" date="2016-05" db="EMBL/GenBank/DDBJ databases">
        <title>First whole genome sequencing of Entamoeba histolytica HM1:IMSS-clone-6.</title>
        <authorList>
            <person name="Mukherjee Avik.K."/>
            <person name="Izumyama S."/>
            <person name="Nakada-Tsukui K."/>
            <person name="Nozaki T."/>
        </authorList>
    </citation>
    <scope>NUCLEOTIDE SEQUENCE [LARGE SCALE GENOMIC DNA]</scope>
    <source>
        <strain evidence="23 24">HM1:IMSS clone 6</strain>
    </source>
</reference>
<gene>
    <name evidence="23" type="ORF">CL6EHI_197010</name>
</gene>
<comment type="catalytic activity">
    <reaction evidence="19">
        <text>O-phospho-L-tyrosyl-[protein] + H2O = L-tyrosyl-[protein] + phosphate</text>
        <dbReference type="Rhea" id="RHEA:10684"/>
        <dbReference type="Rhea" id="RHEA-COMP:10136"/>
        <dbReference type="Rhea" id="RHEA-COMP:20101"/>
        <dbReference type="ChEBI" id="CHEBI:15377"/>
        <dbReference type="ChEBI" id="CHEBI:43474"/>
        <dbReference type="ChEBI" id="CHEBI:46858"/>
        <dbReference type="ChEBI" id="CHEBI:61978"/>
        <dbReference type="EC" id="3.1.3.48"/>
    </reaction>
    <physiologicalReaction direction="left-to-right" evidence="19">
        <dbReference type="Rhea" id="RHEA:10685"/>
    </physiologicalReaction>
</comment>
<dbReference type="InterPro" id="IPR029021">
    <property type="entry name" value="Prot-tyrosine_phosphatase-like"/>
</dbReference>
<dbReference type="InterPro" id="IPR051281">
    <property type="entry name" value="Dual-spec_lipid-protein_phosph"/>
</dbReference>
<comment type="catalytic activity">
    <reaction evidence="15">
        <text>1D-myo-inositol 1,3,4,5,6-pentakisphosphate + H2O = 1D-myo-inositol 1,4,5,6-tetrakisphosphate + phosphate</text>
        <dbReference type="Rhea" id="RHEA:77143"/>
        <dbReference type="ChEBI" id="CHEBI:15377"/>
        <dbReference type="ChEBI" id="CHEBI:43474"/>
        <dbReference type="ChEBI" id="CHEBI:57627"/>
        <dbReference type="ChEBI" id="CHEBI:57733"/>
    </reaction>
    <physiologicalReaction direction="left-to-right" evidence="15">
        <dbReference type="Rhea" id="RHEA:77144"/>
    </physiologicalReaction>
</comment>
<dbReference type="EC" id="3.1.3.16" evidence="5"/>
<evidence type="ECO:0000259" key="20">
    <source>
        <dbReference type="PROSITE" id="PS50056"/>
    </source>
</evidence>
<dbReference type="OMA" id="WINIYHI"/>
<dbReference type="PROSITE" id="PS51181">
    <property type="entry name" value="PPASE_TENSIN"/>
    <property type="match status" value="1"/>
</dbReference>
<dbReference type="InterPro" id="IPR006869">
    <property type="entry name" value="DUF547"/>
</dbReference>
<feature type="domain" description="Tyrosine specific protein phosphatases" evidence="20">
    <location>
        <begin position="122"/>
        <end position="175"/>
    </location>
</feature>
<comment type="catalytic activity">
    <reaction evidence="14">
        <text>a 1,2-diacyl-sn-glycero-3-phospho-(1D-myo-inositol-3,4,5-trisphosphate) + H2O = a 1,2-diacyl-sn-glycero-3-phospho-(1D-myo-inositol-4,5-bisphosphate) + phosphate</text>
        <dbReference type="Rhea" id="RHEA:25017"/>
        <dbReference type="ChEBI" id="CHEBI:15377"/>
        <dbReference type="ChEBI" id="CHEBI:43474"/>
        <dbReference type="ChEBI" id="CHEBI:57836"/>
        <dbReference type="ChEBI" id="CHEBI:58456"/>
        <dbReference type="EC" id="3.1.3.67"/>
    </reaction>
    <physiologicalReaction direction="left-to-right" evidence="14">
        <dbReference type="Rhea" id="RHEA:25018"/>
    </physiologicalReaction>
</comment>
<keyword evidence="8" id="KW-0904">Protein phosphatase</keyword>
<dbReference type="VEuPathDB" id="AmoebaDB:EHI_197010"/>
<dbReference type="VEuPathDB" id="AmoebaDB:KM1_031090"/>
<name>A0A5K1UTV2_ENTHI</name>
<comment type="catalytic activity">
    <reaction evidence="11">
        <text>1,2-dioctanoyl-sn-glycero-3-phospho-(1D-myo-inositol-3,4,5-trisphosphate) + H2O = 1,2-dioctanoyl-sn-glycero-3-phospho-(1D-myo-inositol-4,5-bisphosphate) + phosphate</text>
        <dbReference type="Rhea" id="RHEA:43552"/>
        <dbReference type="ChEBI" id="CHEBI:15377"/>
        <dbReference type="ChEBI" id="CHEBI:43474"/>
        <dbReference type="ChEBI" id="CHEBI:83416"/>
        <dbReference type="ChEBI" id="CHEBI:83419"/>
    </reaction>
    <physiologicalReaction direction="left-to-right" evidence="11">
        <dbReference type="Rhea" id="RHEA:43553"/>
    </physiologicalReaction>
</comment>
<comment type="catalytic activity">
    <reaction evidence="18">
        <text>O-phospho-L-threonyl-[protein] + H2O = L-threonyl-[protein] + phosphate</text>
        <dbReference type="Rhea" id="RHEA:47004"/>
        <dbReference type="Rhea" id="RHEA-COMP:11060"/>
        <dbReference type="Rhea" id="RHEA-COMP:11605"/>
        <dbReference type="ChEBI" id="CHEBI:15377"/>
        <dbReference type="ChEBI" id="CHEBI:30013"/>
        <dbReference type="ChEBI" id="CHEBI:43474"/>
        <dbReference type="ChEBI" id="CHEBI:61977"/>
        <dbReference type="EC" id="3.1.3.16"/>
    </reaction>
    <physiologicalReaction direction="left-to-right" evidence="18">
        <dbReference type="Rhea" id="RHEA:47005"/>
    </physiologicalReaction>
</comment>
<dbReference type="GO" id="GO:0043491">
    <property type="term" value="P:phosphatidylinositol 3-kinase/protein kinase B signal transduction"/>
    <property type="evidence" value="ECO:0007669"/>
    <property type="project" value="TreeGrafter"/>
</dbReference>
<dbReference type="SUPFAM" id="SSF52799">
    <property type="entry name" value="(Phosphotyrosine protein) phosphatases II"/>
    <property type="match status" value="1"/>
</dbReference>
<evidence type="ECO:0000256" key="1">
    <source>
        <dbReference type="ARBA" id="ARBA00004496"/>
    </source>
</evidence>
<dbReference type="SMART" id="SM01326">
    <property type="entry name" value="PTEN_C2"/>
    <property type="match status" value="1"/>
</dbReference>
<dbReference type="GO" id="GO:0016314">
    <property type="term" value="F:phosphatidylinositol-3,4,5-trisphosphate 3-phosphatase activity"/>
    <property type="evidence" value="ECO:0007669"/>
    <property type="project" value="UniProtKB-EC"/>
</dbReference>
<evidence type="ECO:0000256" key="17">
    <source>
        <dbReference type="ARBA" id="ARBA00047986"/>
    </source>
</evidence>
<evidence type="ECO:0000256" key="15">
    <source>
        <dbReference type="ARBA" id="ARBA00043762"/>
    </source>
</evidence>
<dbReference type="GO" id="GO:0046856">
    <property type="term" value="P:phosphatidylinositol dephosphorylation"/>
    <property type="evidence" value="ECO:0007669"/>
    <property type="project" value="TreeGrafter"/>
</dbReference>
<dbReference type="VEuPathDB" id="AmoebaDB:EHI8A_018060"/>
<evidence type="ECO:0000259" key="22">
    <source>
        <dbReference type="PROSITE" id="PS51182"/>
    </source>
</evidence>
<evidence type="ECO:0000256" key="7">
    <source>
        <dbReference type="ARBA" id="ARBA00022801"/>
    </source>
</evidence>
<comment type="subcellular location">
    <subcellularLocation>
        <location evidence="1">Cytoplasm</location>
    </subcellularLocation>
</comment>